<dbReference type="PANTHER" id="PTHR24369:SF211">
    <property type="entry name" value="LEUCINE-RICH REPEAT-CONTAINING PROTEIN 15-LIKE"/>
    <property type="match status" value="1"/>
</dbReference>
<dbReference type="SMART" id="SM00365">
    <property type="entry name" value="LRR_SD22"/>
    <property type="match status" value="12"/>
</dbReference>
<dbReference type="Proteomes" id="UP000288716">
    <property type="component" value="Unassembled WGS sequence"/>
</dbReference>
<dbReference type="InterPro" id="IPR003591">
    <property type="entry name" value="Leu-rich_rpt_typical-subtyp"/>
</dbReference>
<dbReference type="InterPro" id="IPR001611">
    <property type="entry name" value="Leu-rich_rpt"/>
</dbReference>
<keyword evidence="7" id="KW-1185">Reference proteome</keyword>
<organism evidence="6 7">
    <name type="scientific">Leptotrombidium deliense</name>
    <dbReference type="NCBI Taxonomy" id="299467"/>
    <lineage>
        <taxon>Eukaryota</taxon>
        <taxon>Metazoa</taxon>
        <taxon>Ecdysozoa</taxon>
        <taxon>Arthropoda</taxon>
        <taxon>Chelicerata</taxon>
        <taxon>Arachnida</taxon>
        <taxon>Acari</taxon>
        <taxon>Acariformes</taxon>
        <taxon>Trombidiformes</taxon>
        <taxon>Prostigmata</taxon>
        <taxon>Anystina</taxon>
        <taxon>Parasitengona</taxon>
        <taxon>Trombiculoidea</taxon>
        <taxon>Trombiculidae</taxon>
        <taxon>Leptotrombidium</taxon>
    </lineage>
</organism>
<proteinExistence type="predicted"/>
<evidence type="ECO:0000256" key="4">
    <source>
        <dbReference type="SAM" id="Phobius"/>
    </source>
</evidence>
<comment type="caution">
    <text evidence="6">The sequence shown here is derived from an EMBL/GenBank/DDBJ whole genome shotgun (WGS) entry which is preliminary data.</text>
</comment>
<dbReference type="Pfam" id="PF13855">
    <property type="entry name" value="LRR_8"/>
    <property type="match status" value="8"/>
</dbReference>
<dbReference type="PROSITE" id="PS51450">
    <property type="entry name" value="LRR"/>
    <property type="match status" value="8"/>
</dbReference>
<feature type="transmembrane region" description="Helical" evidence="4">
    <location>
        <begin position="15"/>
        <end position="34"/>
    </location>
</feature>
<keyword evidence="4" id="KW-0472">Membrane</keyword>
<feature type="domain" description="LRRCT" evidence="5">
    <location>
        <begin position="1130"/>
        <end position="1184"/>
    </location>
</feature>
<dbReference type="FunFam" id="3.80.10.10:FF:001164">
    <property type="entry name" value="GH01279p"/>
    <property type="match status" value="1"/>
</dbReference>
<feature type="transmembrane region" description="Helical" evidence="4">
    <location>
        <begin position="1366"/>
        <end position="1394"/>
    </location>
</feature>
<dbReference type="PANTHER" id="PTHR24369">
    <property type="entry name" value="ANTIGEN BSP, PUTATIVE-RELATED"/>
    <property type="match status" value="1"/>
</dbReference>
<evidence type="ECO:0000313" key="7">
    <source>
        <dbReference type="Proteomes" id="UP000288716"/>
    </source>
</evidence>
<evidence type="ECO:0000256" key="2">
    <source>
        <dbReference type="ARBA" id="ARBA00022729"/>
    </source>
</evidence>
<dbReference type="SMART" id="SM00082">
    <property type="entry name" value="LRRCT"/>
    <property type="match status" value="1"/>
</dbReference>
<dbReference type="STRING" id="299467.A0A443SR74"/>
<dbReference type="Pfam" id="PF00560">
    <property type="entry name" value="LRR_1"/>
    <property type="match status" value="1"/>
</dbReference>
<dbReference type="InterPro" id="IPR050541">
    <property type="entry name" value="LRR_TM_domain-containing"/>
</dbReference>
<dbReference type="SUPFAM" id="SSF52058">
    <property type="entry name" value="L domain-like"/>
    <property type="match status" value="4"/>
</dbReference>
<reference evidence="6 7" key="1">
    <citation type="journal article" date="2018" name="Gigascience">
        <title>Genomes of trombidid mites reveal novel predicted allergens and laterally-transferred genes associated with secondary metabolism.</title>
        <authorList>
            <person name="Dong X."/>
            <person name="Chaisiri K."/>
            <person name="Xia D."/>
            <person name="Armstrong S.D."/>
            <person name="Fang Y."/>
            <person name="Donnelly M.J."/>
            <person name="Kadowaki T."/>
            <person name="McGarry J.W."/>
            <person name="Darby A.C."/>
            <person name="Makepeace B.L."/>
        </authorList>
    </citation>
    <scope>NUCLEOTIDE SEQUENCE [LARGE SCALE GENOMIC DNA]</scope>
    <source>
        <strain evidence="6">UoL-UT</strain>
    </source>
</reference>
<accession>A0A443SR74</accession>
<keyword evidence="2" id="KW-0732">Signal</keyword>
<dbReference type="GO" id="GO:0005886">
    <property type="term" value="C:plasma membrane"/>
    <property type="evidence" value="ECO:0007669"/>
    <property type="project" value="TreeGrafter"/>
</dbReference>
<dbReference type="InterPro" id="IPR000483">
    <property type="entry name" value="Cys-rich_flank_reg_C"/>
</dbReference>
<keyword evidence="4" id="KW-1133">Transmembrane helix</keyword>
<dbReference type="Gene3D" id="3.80.10.10">
    <property type="entry name" value="Ribonuclease Inhibitor"/>
    <property type="match status" value="7"/>
</dbReference>
<evidence type="ECO:0000256" key="3">
    <source>
        <dbReference type="ARBA" id="ARBA00022737"/>
    </source>
</evidence>
<evidence type="ECO:0000256" key="1">
    <source>
        <dbReference type="ARBA" id="ARBA00022614"/>
    </source>
</evidence>
<evidence type="ECO:0000259" key="5">
    <source>
        <dbReference type="SMART" id="SM00082"/>
    </source>
</evidence>
<sequence length="1430" mass="163525">MKHQRTFDIHLTKKCFIFSLFCYFTLFINVAFQIREATVNSLPVFKEALISREALTSNANTACPLPGEEVHIWCSCYEFDEGLFVDCPSTELESIKRTLTLISSPMKSFTIYNLDRNVTKLPNALFANASVERIQISLTSLEDISEGSFLGVETKLKSLSITNSKLKSVPQSAISVLKELQSLDFDTNDISEVESYAFYGLPLVSLNLQRNKISSLLEYSFGGLENSLEELVLINNKLVNFPLTALRRLRKLSTLKLLGNEIREISDDGFTRFTALQNLDLNSNRISQLNDRSFITMPKLVSLFLSANKLTALDEKVFVHLVDLEILDMSHNSLRTLNGDVFASLRKLRTIDLSNNHLHFLKYGTFHNLPNLRELFLSRNNLLKVSNDTFRNSSQLSALFLSHNAIREIEFGTFDNTPNLNQLHLSFNQIREIHPNLFKHLLELRSLSLDNNLIANIQPGTFQELIELTDLRLQRNLLKKVRKGVFYSFPSLQELHLQNNRIEVIETEALQSLANLEYFNIQGNKLIEIGDALSKYPSSLRHLQLNNNNIFAIHNDSFRGQNRIEILWLNYNKIQKITKDVFRDLTRVQKIYLDHNELASIDNDAFSALNNLVYLNLEYNNLNHLSVGQFRGAVSVVELYLSHNRVMDIEPFTFQSMKNLKVLHLSNNQIYVVRKYMFQGDLPVEELNLSNIMAEEIEEKSFSELSSLKNLDLSHNNFSANKIDFLNLPKVKHLNLKGNNMSVIFPDTAFERLTDVEYFDLSETRFNVTENTKCLSSLRNIETLKLQSNSIKVITKETFDFGNLRTVRKLYLDDNKLDFVPDTSVLGKMPNLEVVSLSRNLIKHVEKGCFAENRFLKKVNMSSNSLSVVDASAFVNLTSLLSIDLSNNVMRHISQGVFDGVYSLQEINLDSNWFQYIPNNLMRSALSSLKSLTVNRNPILRIREDLSIFGGFPALERLSIEQANLSIIASHDFFGFSNLNSLSLRSNHISKISPGSFRPLRALTFMDLGDNELEILPEERLTGLSMLKTLNLTANHLLEMPSFSPDLRAVEHLDVSYNRLTRVDTFGHLGQSVKSIYLHNNIIAWIANNAFQNLSSLQVLDLHNNFLSHFGEAIFAPIEVSIETLFLAGNPIHCDCKLLDIWEWLQDHSRIIPSSERDKELLCVQPEKLREHLVFSLHPVDFCPVPLISLMEVLLLSYDSVTIRWDVQNGEQFSKFVAIFTFGSCVKFVMRSRIKGRYLELQLELTLIIIDKNEVKAALNLNGANLICEDTLVGGFTLDYHLTSDRIPVVTNRRLSSLERNVFIDHLESETWYTVCVQANGKYLRALNNKPTPYVVDHQRNYGDYSTSNRKCLQVRTLAFSEKSKLALSTIGIIVAACVTVVFIITVFILITAITLRKRRRRQRPVKNDVPEEYITYRHFSLPSSETVYS</sequence>
<protein>
    <submittedName>
        <fullName evidence="6">Chaoptin-like protein</fullName>
    </submittedName>
</protein>
<dbReference type="VEuPathDB" id="VectorBase:LDEU001999"/>
<dbReference type="InterPro" id="IPR032675">
    <property type="entry name" value="LRR_dom_sf"/>
</dbReference>
<gene>
    <name evidence="6" type="ORF">B4U80_01904</name>
</gene>
<keyword evidence="3" id="KW-0677">Repeat</keyword>
<keyword evidence="1" id="KW-0433">Leucine-rich repeat</keyword>
<dbReference type="SMART" id="SM00369">
    <property type="entry name" value="LRR_TYP"/>
    <property type="match status" value="35"/>
</dbReference>
<keyword evidence="4" id="KW-0812">Transmembrane</keyword>
<evidence type="ECO:0000313" key="6">
    <source>
        <dbReference type="EMBL" id="RWS30041.1"/>
    </source>
</evidence>
<name>A0A443SR74_9ACAR</name>
<dbReference type="OrthoDB" id="10027416at2759"/>
<dbReference type="EMBL" id="NCKV01000665">
    <property type="protein sequence ID" value="RWS30041.1"/>
    <property type="molecule type" value="Genomic_DNA"/>
</dbReference>